<comment type="caution">
    <text evidence="2">The sequence shown here is derived from an EMBL/GenBank/DDBJ whole genome shotgun (WGS) entry which is preliminary data.</text>
</comment>
<dbReference type="RefSeq" id="WP_129405122.1">
    <property type="nucleotide sequence ID" value="NZ_SBKP01000018.1"/>
</dbReference>
<feature type="transmembrane region" description="Helical" evidence="1">
    <location>
        <begin position="291"/>
        <end position="313"/>
    </location>
</feature>
<feature type="transmembrane region" description="Helical" evidence="1">
    <location>
        <begin position="72"/>
        <end position="95"/>
    </location>
</feature>
<dbReference type="EMBL" id="SBKP01000018">
    <property type="protein sequence ID" value="RXR25956.1"/>
    <property type="molecule type" value="Genomic_DNA"/>
</dbReference>
<dbReference type="OrthoDB" id="7462354at2"/>
<dbReference type="InterPro" id="IPR010295">
    <property type="entry name" value="DUF898"/>
</dbReference>
<sequence>MDEHSGSAFAFEGSWKEYAPIAFSNLLLTIVTLGFYRFWATTRTRRYLWSRTRFIDDSLEWTGTGLELFKGFLMVLALIGLPFLFLQFGVQALVIRGMGGVAGALAVSAVFLIFYLGGVARFRALRYRLSRTYWHGIRGGADDGGWKYGWSYIWKTICGMVPLYLMVPWSMISLWNERWNKMSFGPHGFIAEAKVRPVFMRFLLFYLAPFLLALGVFAVLATRGTWVGSTFLHTNYPPAIAFIAMLVIILGVYALLGLIALAYYAAFLREGIGALRLENIDFRFEATTDDWLKLFFGDILLVVATLGVGWLFLQYRHWKFFITHLEAYGEIDLDALTQSSTRESRHGEGLLDAMDVGAF</sequence>
<proteinExistence type="predicted"/>
<evidence type="ECO:0000313" key="2">
    <source>
        <dbReference type="EMBL" id="RXR25956.1"/>
    </source>
</evidence>
<feature type="transmembrane region" description="Helical" evidence="1">
    <location>
        <begin position="20"/>
        <end position="39"/>
    </location>
</feature>
<feature type="transmembrane region" description="Helical" evidence="1">
    <location>
        <begin position="198"/>
        <end position="220"/>
    </location>
</feature>
<dbReference type="Proteomes" id="UP000290958">
    <property type="component" value="Unassembled WGS sequence"/>
</dbReference>
<keyword evidence="1" id="KW-0812">Transmembrane</keyword>
<evidence type="ECO:0000256" key="1">
    <source>
        <dbReference type="SAM" id="Phobius"/>
    </source>
</evidence>
<keyword evidence="3" id="KW-1185">Reference proteome</keyword>
<reference evidence="3" key="1">
    <citation type="submission" date="2019-01" db="EMBL/GenBank/DDBJ databases">
        <title>Cytophagaceae bacterium strain CAR-16.</title>
        <authorList>
            <person name="Chen W.-M."/>
        </authorList>
    </citation>
    <scope>NUCLEOTIDE SEQUENCE [LARGE SCALE GENOMIC DNA]</scope>
    <source>
        <strain evidence="3">CHR27</strain>
    </source>
</reference>
<organism evidence="2 3">
    <name type="scientific">Sphingobium fluviale</name>
    <dbReference type="NCBI Taxonomy" id="2506423"/>
    <lineage>
        <taxon>Bacteria</taxon>
        <taxon>Pseudomonadati</taxon>
        <taxon>Pseudomonadota</taxon>
        <taxon>Alphaproteobacteria</taxon>
        <taxon>Sphingomonadales</taxon>
        <taxon>Sphingomonadaceae</taxon>
        <taxon>Sphingobium</taxon>
    </lineage>
</organism>
<feature type="transmembrane region" description="Helical" evidence="1">
    <location>
        <begin position="101"/>
        <end position="122"/>
    </location>
</feature>
<gene>
    <name evidence="2" type="ORF">EQG66_13750</name>
</gene>
<evidence type="ECO:0000313" key="3">
    <source>
        <dbReference type="Proteomes" id="UP000290958"/>
    </source>
</evidence>
<feature type="transmembrane region" description="Helical" evidence="1">
    <location>
        <begin position="152"/>
        <end position="172"/>
    </location>
</feature>
<keyword evidence="1" id="KW-0472">Membrane</keyword>
<protein>
    <submittedName>
        <fullName evidence="2">DUF898 domain-containing protein</fullName>
    </submittedName>
</protein>
<name>A0A4Q1KE11_9SPHN</name>
<keyword evidence="1" id="KW-1133">Transmembrane helix</keyword>
<dbReference type="Pfam" id="PF05987">
    <property type="entry name" value="DUF898"/>
    <property type="match status" value="1"/>
</dbReference>
<accession>A0A4Q1KE11</accession>
<feature type="transmembrane region" description="Helical" evidence="1">
    <location>
        <begin position="240"/>
        <end position="266"/>
    </location>
</feature>
<dbReference type="AlphaFoldDB" id="A0A4Q1KE11"/>